<dbReference type="InterPro" id="IPR036612">
    <property type="entry name" value="KH_dom_type_1_sf"/>
</dbReference>
<feature type="non-terminal residue" evidence="3">
    <location>
        <position position="1"/>
    </location>
</feature>
<dbReference type="GO" id="GO:0010468">
    <property type="term" value="P:regulation of gene expression"/>
    <property type="evidence" value="ECO:0007669"/>
    <property type="project" value="UniProtKB-ARBA"/>
</dbReference>
<sequence length="113" mass="12480">IDMIIESICDKPVKDNHIFYQPMSSHNSAMYGDNFNDSWSNVKTVKHEGNVGKVLTKSALEAIITSHVKQPDKKSSGSRNDRDIEAEVVQLKVPNELVGCIIGRGGSKIAEIR</sequence>
<dbReference type="PROSITE" id="PS50084">
    <property type="entry name" value="KH_TYPE_1"/>
    <property type="match status" value="1"/>
</dbReference>
<name>A0A1B6FUM0_9HEMI</name>
<dbReference type="SUPFAM" id="SSF54791">
    <property type="entry name" value="Eukaryotic type KH-domain (KH-domain type I)"/>
    <property type="match status" value="1"/>
</dbReference>
<organism evidence="3">
    <name type="scientific">Cuerna arida</name>
    <dbReference type="NCBI Taxonomy" id="1464854"/>
    <lineage>
        <taxon>Eukaryota</taxon>
        <taxon>Metazoa</taxon>
        <taxon>Ecdysozoa</taxon>
        <taxon>Arthropoda</taxon>
        <taxon>Hexapoda</taxon>
        <taxon>Insecta</taxon>
        <taxon>Pterygota</taxon>
        <taxon>Neoptera</taxon>
        <taxon>Paraneoptera</taxon>
        <taxon>Hemiptera</taxon>
        <taxon>Auchenorrhyncha</taxon>
        <taxon>Membracoidea</taxon>
        <taxon>Cicadellidae</taxon>
        <taxon>Cicadellinae</taxon>
        <taxon>Proconiini</taxon>
        <taxon>Cuerna</taxon>
    </lineage>
</organism>
<accession>A0A1B6FUM0</accession>
<evidence type="ECO:0000256" key="1">
    <source>
        <dbReference type="PROSITE-ProRule" id="PRU00117"/>
    </source>
</evidence>
<dbReference type="AlphaFoldDB" id="A0A1B6FUM0"/>
<dbReference type="GO" id="GO:0003723">
    <property type="term" value="F:RNA binding"/>
    <property type="evidence" value="ECO:0007669"/>
    <property type="project" value="UniProtKB-UniRule"/>
</dbReference>
<keyword evidence="1" id="KW-0694">RNA-binding</keyword>
<dbReference type="Gene3D" id="3.30.310.210">
    <property type="match status" value="1"/>
</dbReference>
<evidence type="ECO:0000313" key="3">
    <source>
        <dbReference type="EMBL" id="JAS53875.1"/>
    </source>
</evidence>
<dbReference type="Pfam" id="PF00013">
    <property type="entry name" value="KH_1"/>
    <property type="match status" value="1"/>
</dbReference>
<feature type="domain" description="K Homology" evidence="2">
    <location>
        <begin position="89"/>
        <end position="113"/>
    </location>
</feature>
<dbReference type="InterPro" id="IPR004088">
    <property type="entry name" value="KH_dom_type_1"/>
</dbReference>
<dbReference type="EMBL" id="GECZ01015894">
    <property type="protein sequence ID" value="JAS53875.1"/>
    <property type="molecule type" value="Transcribed_RNA"/>
</dbReference>
<evidence type="ECO:0000259" key="2">
    <source>
        <dbReference type="Pfam" id="PF00013"/>
    </source>
</evidence>
<proteinExistence type="predicted"/>
<gene>
    <name evidence="3" type="ORF">g.45452</name>
</gene>
<protein>
    <recommendedName>
        <fullName evidence="2">K Homology domain-containing protein</fullName>
    </recommendedName>
</protein>
<reference evidence="3" key="1">
    <citation type="submission" date="2015-11" db="EMBL/GenBank/DDBJ databases">
        <title>De novo transcriptome assembly of four potential Pierce s Disease insect vectors from Arizona vineyards.</title>
        <authorList>
            <person name="Tassone E.E."/>
        </authorList>
    </citation>
    <scope>NUCLEOTIDE SEQUENCE</scope>
</reference>
<feature type="non-terminal residue" evidence="3">
    <location>
        <position position="113"/>
    </location>
</feature>